<sequence>MAWYSSLTEHLLRQENIDLKGQSYQAVVNELEGRFLALYKELLLYQMKSVCSYYKNRGLVILRSTINLDDWDSEM</sequence>
<organism evidence="2 3">
    <name type="scientific">Penicillium nalgiovense</name>
    <dbReference type="NCBI Taxonomy" id="60175"/>
    <lineage>
        <taxon>Eukaryota</taxon>
        <taxon>Fungi</taxon>
        <taxon>Dikarya</taxon>
        <taxon>Ascomycota</taxon>
        <taxon>Pezizomycotina</taxon>
        <taxon>Eurotiomycetes</taxon>
        <taxon>Eurotiomycetidae</taxon>
        <taxon>Eurotiales</taxon>
        <taxon>Aspergillaceae</taxon>
        <taxon>Penicillium</taxon>
    </lineage>
</organism>
<accession>A0A9W4HXS5</accession>
<comment type="caution">
    <text evidence="2">The sequence shown here is derived from an EMBL/GenBank/DDBJ whole genome shotgun (WGS) entry which is preliminary data.</text>
</comment>
<feature type="domain" description="NWD NACHT-NTPase N-terminal" evidence="1">
    <location>
        <begin position="1"/>
        <end position="74"/>
    </location>
</feature>
<protein>
    <recommendedName>
        <fullName evidence="1">NWD NACHT-NTPase N-terminal domain-containing protein</fullName>
    </recommendedName>
</protein>
<evidence type="ECO:0000313" key="3">
    <source>
        <dbReference type="Proteomes" id="UP001153461"/>
    </source>
</evidence>
<gene>
    <name evidence="2" type="ORF">PNAL_LOCUS6348</name>
</gene>
<dbReference type="Pfam" id="PF17100">
    <property type="entry name" value="NACHT_N"/>
    <property type="match status" value="1"/>
</dbReference>
<dbReference type="OrthoDB" id="5418899at2759"/>
<evidence type="ECO:0000313" key="2">
    <source>
        <dbReference type="EMBL" id="CAG8160344.1"/>
    </source>
</evidence>
<proteinExistence type="predicted"/>
<dbReference type="Proteomes" id="UP001153461">
    <property type="component" value="Unassembled WGS sequence"/>
</dbReference>
<dbReference type="EMBL" id="CAJVNV010000332">
    <property type="protein sequence ID" value="CAG8160344.1"/>
    <property type="molecule type" value="Genomic_DNA"/>
</dbReference>
<name>A0A9W4HXS5_PENNA</name>
<evidence type="ECO:0000259" key="1">
    <source>
        <dbReference type="Pfam" id="PF17100"/>
    </source>
</evidence>
<dbReference type="InterPro" id="IPR031359">
    <property type="entry name" value="NACHT_N"/>
</dbReference>
<dbReference type="AlphaFoldDB" id="A0A9W4HXS5"/>
<reference evidence="2" key="1">
    <citation type="submission" date="2021-07" db="EMBL/GenBank/DDBJ databases">
        <authorList>
            <person name="Branca A.L. A."/>
        </authorList>
    </citation>
    <scope>NUCLEOTIDE SEQUENCE</scope>
</reference>